<proteinExistence type="predicted"/>
<evidence type="ECO:0000313" key="2">
    <source>
        <dbReference type="Proteomes" id="UP001596226"/>
    </source>
</evidence>
<accession>A0ABW1HCP4</accession>
<evidence type="ECO:0000313" key="1">
    <source>
        <dbReference type="EMBL" id="MFC5927250.1"/>
    </source>
</evidence>
<sequence length="137" mass="15533">MTDDASGGNEDYPYIRAWGRMRGSAPDYLAYLLDLARAQNAPADAVEFRHRDGHWITTDEIWAADSRRHLGLDPIPPIAPDLDLVVAEIGNAMRCSRWMTDRNGLREVQRLDMNRLRMTFATGFTGDLHVEITPPRP</sequence>
<organism evidence="1 2">
    <name type="scientific">Micromonospora vulcania</name>
    <dbReference type="NCBI Taxonomy" id="1441873"/>
    <lineage>
        <taxon>Bacteria</taxon>
        <taxon>Bacillati</taxon>
        <taxon>Actinomycetota</taxon>
        <taxon>Actinomycetes</taxon>
        <taxon>Micromonosporales</taxon>
        <taxon>Micromonosporaceae</taxon>
        <taxon>Micromonospora</taxon>
    </lineage>
</organism>
<comment type="caution">
    <text evidence="1">The sequence shown here is derived from an EMBL/GenBank/DDBJ whole genome shotgun (WGS) entry which is preliminary data.</text>
</comment>
<reference evidence="2" key="1">
    <citation type="journal article" date="2019" name="Int. J. Syst. Evol. Microbiol.">
        <title>The Global Catalogue of Microorganisms (GCM) 10K type strain sequencing project: providing services to taxonomists for standard genome sequencing and annotation.</title>
        <authorList>
            <consortium name="The Broad Institute Genomics Platform"/>
            <consortium name="The Broad Institute Genome Sequencing Center for Infectious Disease"/>
            <person name="Wu L."/>
            <person name="Ma J."/>
        </authorList>
    </citation>
    <scope>NUCLEOTIDE SEQUENCE [LARGE SCALE GENOMIC DNA]</scope>
    <source>
        <strain evidence="2">CGMCC 4.7144</strain>
    </source>
</reference>
<dbReference type="EMBL" id="JBHSQS010000028">
    <property type="protein sequence ID" value="MFC5927250.1"/>
    <property type="molecule type" value="Genomic_DNA"/>
</dbReference>
<dbReference type="Proteomes" id="UP001596226">
    <property type="component" value="Unassembled WGS sequence"/>
</dbReference>
<keyword evidence="2" id="KW-1185">Reference proteome</keyword>
<protein>
    <submittedName>
        <fullName evidence="1">Uncharacterized protein</fullName>
    </submittedName>
</protein>
<name>A0ABW1HCP4_9ACTN</name>
<dbReference type="RefSeq" id="WP_377515618.1">
    <property type="nucleotide sequence ID" value="NZ_JBHSQS010000028.1"/>
</dbReference>
<gene>
    <name evidence="1" type="ORF">ACFQGL_28310</name>
</gene>